<gene>
    <name evidence="2" type="ORF">M911_03945</name>
</gene>
<dbReference type="Gene3D" id="1.10.3210.10">
    <property type="entry name" value="Hypothetical protein af1432"/>
    <property type="match status" value="1"/>
</dbReference>
<proteinExistence type="predicted"/>
<dbReference type="SUPFAM" id="SSF109604">
    <property type="entry name" value="HD-domain/PDEase-like"/>
    <property type="match status" value="1"/>
</dbReference>
<accession>W8KFB2</accession>
<dbReference type="SUPFAM" id="SSF55781">
    <property type="entry name" value="GAF domain-like"/>
    <property type="match status" value="1"/>
</dbReference>
<dbReference type="PANTHER" id="PTHR33525">
    <property type="match status" value="1"/>
</dbReference>
<keyword evidence="2" id="KW-0808">Transferase</keyword>
<keyword evidence="2" id="KW-0418">Kinase</keyword>
<dbReference type="Gene3D" id="3.30.450.40">
    <property type="match status" value="1"/>
</dbReference>
<evidence type="ECO:0000313" key="3">
    <source>
        <dbReference type="Proteomes" id="UP000019442"/>
    </source>
</evidence>
<feature type="domain" description="HDOD" evidence="1">
    <location>
        <begin position="23"/>
        <end position="218"/>
    </location>
</feature>
<sequence length="479" mass="53365">MAGAVPEKKTLAEWTVALRERDMPVFSNTVQAINTIIEDEKKGAMEMATVILQDPNLTARILKLSNSSYFNPGRRKIITVTRAIVIIGIDVIREMVLACAFFEAILSASNKNRAHEEIARAIHSAVQAKYLAIATQDPFPEEVFIAALLQNIGHIAFWCFSGEEGDRLRDLLDEGTMTQQAAEREVLGFKLADLDVALCKSWNLKGLIEETVSKHGRVREPRVKLVHLGCEVVNVLKQGEESHQYPACLEQIASLTGQNQREIESHLRQNTESAAGIARQFGATEAAELIQRKARELIDHDASASQMDRKELQVQILRDISSILSSSRIDINLLLETIMEGIQRGLGMDRALFAALSSDRAVLHEKVALGWRRQSHTYKFTLPLVSSPPNLFHKAVFSPEAHWLTPEGQPGLYSPADVDRIGCHPCFVMSLNSGDKPVGMIYADRAYSQEPLSQEAFRTFEHFVQQGNIGLTLYRLQGS</sequence>
<dbReference type="GO" id="GO:0016301">
    <property type="term" value="F:kinase activity"/>
    <property type="evidence" value="ECO:0007669"/>
    <property type="project" value="UniProtKB-KW"/>
</dbReference>
<dbReference type="InterPro" id="IPR029016">
    <property type="entry name" value="GAF-like_dom_sf"/>
</dbReference>
<protein>
    <submittedName>
        <fullName evidence="2">Histidine kinase</fullName>
    </submittedName>
</protein>
<name>W8KFB2_9GAMM</name>
<dbReference type="KEGG" id="hhc:M911_03945"/>
<reference evidence="2 3" key="1">
    <citation type="journal article" date="2014" name="J Genomics">
        <title>Draft Genome Sequence of the Extremely Halophilic Phototrophic Purple Sulfur Bacterium Halorhodospira halochloris.</title>
        <authorList>
            <person name="Singh K.S."/>
            <person name="Kirksey J."/>
            <person name="Hoff W.D."/>
            <person name="Deole R."/>
        </authorList>
    </citation>
    <scope>NUCLEOTIDE SEQUENCE [LARGE SCALE GENOMIC DNA]</scope>
    <source>
        <strain evidence="2 3">A</strain>
    </source>
</reference>
<dbReference type="InterPro" id="IPR052340">
    <property type="entry name" value="RNase_Y/CdgJ"/>
</dbReference>
<dbReference type="EMBL" id="CP007268">
    <property type="protein sequence ID" value="AHK78479.1"/>
    <property type="molecule type" value="Genomic_DNA"/>
</dbReference>
<dbReference type="HOGENOM" id="CLU_018569_1_0_6"/>
<dbReference type="PROSITE" id="PS51833">
    <property type="entry name" value="HDOD"/>
    <property type="match status" value="1"/>
</dbReference>
<dbReference type="PATRIC" id="fig|1354791.3.peg.1183"/>
<dbReference type="AlphaFoldDB" id="W8KFB2"/>
<evidence type="ECO:0000259" key="1">
    <source>
        <dbReference type="PROSITE" id="PS51833"/>
    </source>
</evidence>
<organism evidence="2 3">
    <name type="scientific">Ectothiorhodospira haloalkaliphila</name>
    <dbReference type="NCBI Taxonomy" id="421628"/>
    <lineage>
        <taxon>Bacteria</taxon>
        <taxon>Pseudomonadati</taxon>
        <taxon>Pseudomonadota</taxon>
        <taxon>Gammaproteobacteria</taxon>
        <taxon>Chromatiales</taxon>
        <taxon>Ectothiorhodospiraceae</taxon>
        <taxon>Ectothiorhodospira</taxon>
    </lineage>
</organism>
<dbReference type="Pfam" id="PF08668">
    <property type="entry name" value="HDOD"/>
    <property type="match status" value="1"/>
</dbReference>
<keyword evidence="3" id="KW-1185">Reference proteome</keyword>
<dbReference type="InterPro" id="IPR013976">
    <property type="entry name" value="HDOD"/>
</dbReference>
<reference evidence="3" key="2">
    <citation type="submission" date="2014-02" db="EMBL/GenBank/DDBJ databases">
        <title>Draft Genome Sequence of extremely halophilic bacteria Halorhodospira halochloris.</title>
        <authorList>
            <person name="Singh K.S."/>
        </authorList>
    </citation>
    <scope>NUCLEOTIDE SEQUENCE [LARGE SCALE GENOMIC DNA]</scope>
    <source>
        <strain evidence="3">A</strain>
    </source>
</reference>
<dbReference type="PANTHER" id="PTHR33525:SF3">
    <property type="entry name" value="RIBONUCLEASE Y"/>
    <property type="match status" value="1"/>
</dbReference>
<evidence type="ECO:0000313" key="2">
    <source>
        <dbReference type="EMBL" id="AHK78479.1"/>
    </source>
</evidence>
<dbReference type="Proteomes" id="UP000019442">
    <property type="component" value="Chromosome"/>
</dbReference>